<dbReference type="GO" id="GO:0005737">
    <property type="term" value="C:cytoplasm"/>
    <property type="evidence" value="ECO:0007669"/>
    <property type="project" value="UniProtKB-SubCell"/>
</dbReference>
<comment type="caution">
    <text evidence="6">The sequence shown here is derived from an EMBL/GenBank/DDBJ whole genome shotgun (WGS) entry which is preliminary data.</text>
</comment>
<feature type="compositionally biased region" description="Low complexity" evidence="4">
    <location>
        <begin position="240"/>
        <end position="258"/>
    </location>
</feature>
<dbReference type="PANTHER" id="PTHR16093:SF4">
    <property type="entry name" value="INNATE IMMUNITY ACTIVATOR PROTEIN"/>
    <property type="match status" value="1"/>
</dbReference>
<feature type="non-terminal residue" evidence="6">
    <location>
        <position position="484"/>
    </location>
</feature>
<dbReference type="InterPro" id="IPR021774">
    <property type="entry name" value="CUPID"/>
</dbReference>
<evidence type="ECO:0000259" key="5">
    <source>
        <dbReference type="Pfam" id="PF11819"/>
    </source>
</evidence>
<organism evidence="6 7">
    <name type="scientific">Leptocoma aspasia</name>
    <dbReference type="NCBI Taxonomy" id="2585812"/>
    <lineage>
        <taxon>Eukaryota</taxon>
        <taxon>Metazoa</taxon>
        <taxon>Chordata</taxon>
        <taxon>Craniata</taxon>
        <taxon>Vertebrata</taxon>
        <taxon>Euteleostomi</taxon>
        <taxon>Archelosauria</taxon>
        <taxon>Archosauria</taxon>
        <taxon>Dinosauria</taxon>
        <taxon>Saurischia</taxon>
        <taxon>Theropoda</taxon>
        <taxon>Coelurosauria</taxon>
        <taxon>Aves</taxon>
        <taxon>Neognathae</taxon>
        <taxon>Neoaves</taxon>
        <taxon>Telluraves</taxon>
        <taxon>Australaves</taxon>
        <taxon>Passeriformes</taxon>
        <taxon>Passeroidea</taxon>
        <taxon>Nectariniidae</taxon>
        <taxon>Leptocoma</taxon>
    </lineage>
</organism>
<feature type="compositionally biased region" description="Basic and acidic residues" evidence="4">
    <location>
        <begin position="188"/>
        <end position="198"/>
    </location>
</feature>
<keyword evidence="3" id="KW-0175">Coiled coil</keyword>
<feature type="compositionally biased region" description="Polar residues" evidence="4">
    <location>
        <begin position="143"/>
        <end position="165"/>
    </location>
</feature>
<keyword evidence="7" id="KW-1185">Reference proteome</keyword>
<evidence type="ECO:0000313" key="7">
    <source>
        <dbReference type="Proteomes" id="UP000558164"/>
    </source>
</evidence>
<evidence type="ECO:0000256" key="1">
    <source>
        <dbReference type="ARBA" id="ARBA00004496"/>
    </source>
</evidence>
<dbReference type="OrthoDB" id="10063592at2759"/>
<dbReference type="InterPro" id="IPR043447">
    <property type="entry name" value="CCDC120/INAVA"/>
</dbReference>
<keyword evidence="2" id="KW-0963">Cytoplasm</keyword>
<sequence>GPDSLVSPPKERVQAGRQQQQALEAQLDGCIQELRQLCLREAELTGTLPCEYPLKAGEKPPKVRRRIGAAFKLDEVVVLHGVDPLERERALQLQIAEASRRLCHEENIGRQVRKRRQTAALREEQKLRDLEQVLSQRRLLAGQRNTRPCPTELSASNESSVSDTTLLEEEDIQPPGPATPQRSPSPKDPTKEQKEESGRLMPLPIPSLGKPYERAKNPSIDPEDGETQSSQCCLGSLMTAPASSLAPSSPDSAGSPVSRTGDPPYRFVPIRTLVLCREPGSSAPSTPEPSGWQGQTQSLRVDPCWQPAEPRGRSAAPRRRPTYYTVTVPTSCILTPGPACHSGSDDSISDLSSISHATSLGSSSPDMSFAVPLPLAEPGCYPRGALQLLQSAGPLTFLYEQDLAPLRYQRLVPSHSRIVRTPSLKDYAPAGARGLSKAAVTEELKSWHQRARLRGARPHSLDRQGAFQRPHGGTTRDMPIAHGI</sequence>
<comment type="subcellular location">
    <subcellularLocation>
        <location evidence="1">Cytoplasm</location>
    </subcellularLocation>
</comment>
<feature type="domain" description="Cytohesin Ubiquitin Protein Inducing" evidence="5">
    <location>
        <begin position="9"/>
        <end position="110"/>
    </location>
</feature>
<feature type="region of interest" description="Disordered" evidence="4">
    <location>
        <begin position="139"/>
        <end position="264"/>
    </location>
</feature>
<dbReference type="GO" id="GO:0031398">
    <property type="term" value="P:positive regulation of protein ubiquitination"/>
    <property type="evidence" value="ECO:0007669"/>
    <property type="project" value="TreeGrafter"/>
</dbReference>
<dbReference type="GO" id="GO:0034334">
    <property type="term" value="P:adherens junction maintenance"/>
    <property type="evidence" value="ECO:0007669"/>
    <property type="project" value="TreeGrafter"/>
</dbReference>
<protein>
    <submittedName>
        <fullName evidence="6">INAVA protein</fullName>
    </submittedName>
</protein>
<gene>
    <name evidence="6" type="primary">Inava</name>
    <name evidence="6" type="ORF">LEPASP_R13148</name>
</gene>
<name>A0A7L0VHF3_9PASE</name>
<feature type="region of interest" description="Disordered" evidence="4">
    <location>
        <begin position="278"/>
        <end position="319"/>
    </location>
</feature>
<evidence type="ECO:0000256" key="3">
    <source>
        <dbReference type="ARBA" id="ARBA00023054"/>
    </source>
</evidence>
<dbReference type="PANTHER" id="PTHR16093">
    <property type="entry name" value="COILED-COIL DOMAIN-CONTAINING PROTEIN 120 FAMILY MEMBER"/>
    <property type="match status" value="1"/>
</dbReference>
<evidence type="ECO:0000256" key="4">
    <source>
        <dbReference type="SAM" id="MobiDB-lite"/>
    </source>
</evidence>
<dbReference type="Pfam" id="PF11819">
    <property type="entry name" value="CUPID"/>
    <property type="match status" value="1"/>
</dbReference>
<feature type="region of interest" description="Disordered" evidence="4">
    <location>
        <begin position="453"/>
        <end position="484"/>
    </location>
</feature>
<dbReference type="AlphaFoldDB" id="A0A7L0VHF3"/>
<evidence type="ECO:0000256" key="2">
    <source>
        <dbReference type="ARBA" id="ARBA00022490"/>
    </source>
</evidence>
<accession>A0A7L0VHF3</accession>
<dbReference type="EMBL" id="VXAX01005585">
    <property type="protein sequence ID" value="NXL78436.1"/>
    <property type="molecule type" value="Genomic_DNA"/>
</dbReference>
<dbReference type="Proteomes" id="UP000558164">
    <property type="component" value="Unassembled WGS sequence"/>
</dbReference>
<proteinExistence type="predicted"/>
<feature type="non-terminal residue" evidence="6">
    <location>
        <position position="1"/>
    </location>
</feature>
<reference evidence="6 7" key="1">
    <citation type="submission" date="2019-09" db="EMBL/GenBank/DDBJ databases">
        <title>Bird 10,000 Genomes (B10K) Project - Family phase.</title>
        <authorList>
            <person name="Zhang G."/>
        </authorList>
    </citation>
    <scope>NUCLEOTIDE SEQUENCE [LARGE SCALE GENOMIC DNA]</scope>
    <source>
        <strain evidence="6">B10K-DU-001-35</strain>
        <tissue evidence="6">Muscle</tissue>
    </source>
</reference>
<evidence type="ECO:0000313" key="6">
    <source>
        <dbReference type="EMBL" id="NXL78436.1"/>
    </source>
</evidence>